<dbReference type="EMBL" id="JBHFEH010000009">
    <property type="protein sequence ID" value="KAL2056177.1"/>
    <property type="molecule type" value="Genomic_DNA"/>
</dbReference>
<protein>
    <submittedName>
        <fullName evidence="2">Uncharacterized protein</fullName>
    </submittedName>
</protein>
<accession>A0ABR4BFG5</accession>
<gene>
    <name evidence="2" type="ORF">ABVK25_003820</name>
</gene>
<feature type="compositionally biased region" description="Basic and acidic residues" evidence="1">
    <location>
        <begin position="39"/>
        <end position="53"/>
    </location>
</feature>
<feature type="region of interest" description="Disordered" evidence="1">
    <location>
        <begin position="1"/>
        <end position="73"/>
    </location>
</feature>
<evidence type="ECO:0000256" key="1">
    <source>
        <dbReference type="SAM" id="MobiDB-lite"/>
    </source>
</evidence>
<keyword evidence="3" id="KW-1185">Reference proteome</keyword>
<proteinExistence type="predicted"/>
<evidence type="ECO:0000313" key="2">
    <source>
        <dbReference type="EMBL" id="KAL2056177.1"/>
    </source>
</evidence>
<feature type="compositionally biased region" description="Polar residues" evidence="1">
    <location>
        <begin position="29"/>
        <end position="38"/>
    </location>
</feature>
<comment type="caution">
    <text evidence="2">The sequence shown here is derived from an EMBL/GenBank/DDBJ whole genome shotgun (WGS) entry which is preliminary data.</text>
</comment>
<organism evidence="2 3">
    <name type="scientific">Lepraria finkii</name>
    <dbReference type="NCBI Taxonomy" id="1340010"/>
    <lineage>
        <taxon>Eukaryota</taxon>
        <taxon>Fungi</taxon>
        <taxon>Dikarya</taxon>
        <taxon>Ascomycota</taxon>
        <taxon>Pezizomycotina</taxon>
        <taxon>Lecanoromycetes</taxon>
        <taxon>OSLEUM clade</taxon>
        <taxon>Lecanoromycetidae</taxon>
        <taxon>Lecanorales</taxon>
        <taxon>Lecanorineae</taxon>
        <taxon>Stereocaulaceae</taxon>
        <taxon>Lepraria</taxon>
    </lineage>
</organism>
<feature type="compositionally biased region" description="Low complexity" evidence="1">
    <location>
        <begin position="9"/>
        <end position="20"/>
    </location>
</feature>
<evidence type="ECO:0000313" key="3">
    <source>
        <dbReference type="Proteomes" id="UP001590951"/>
    </source>
</evidence>
<sequence length="96" mass="10444">MLHKAFTNSSSFAPSFYASAKPHKVPITRYSSTQTSNSDKPKPETKNENKDRLNSGADEASKKKRKTQAELDEELRQKLGGIAGDGGEAGVEFENG</sequence>
<dbReference type="Proteomes" id="UP001590951">
    <property type="component" value="Unassembled WGS sequence"/>
</dbReference>
<name>A0ABR4BFG5_9LECA</name>
<reference evidence="2 3" key="1">
    <citation type="submission" date="2024-09" db="EMBL/GenBank/DDBJ databases">
        <title>Rethinking Asexuality: The Enigmatic Case of Functional Sexual Genes in Lepraria (Stereocaulaceae).</title>
        <authorList>
            <person name="Doellman M."/>
            <person name="Sun Y."/>
            <person name="Barcenas-Pena A."/>
            <person name="Lumbsch H.T."/>
            <person name="Grewe F."/>
        </authorList>
    </citation>
    <scope>NUCLEOTIDE SEQUENCE [LARGE SCALE GENOMIC DNA]</scope>
    <source>
        <strain evidence="2 3">Grewe 0041</strain>
    </source>
</reference>